<dbReference type="AlphaFoldDB" id="A0A8T2LVV3"/>
<proteinExistence type="predicted"/>
<dbReference type="Proteomes" id="UP000752171">
    <property type="component" value="Unassembled WGS sequence"/>
</dbReference>
<evidence type="ECO:0000256" key="1">
    <source>
        <dbReference type="SAM" id="MobiDB-lite"/>
    </source>
</evidence>
<feature type="region of interest" description="Disordered" evidence="1">
    <location>
        <begin position="25"/>
        <end position="110"/>
    </location>
</feature>
<evidence type="ECO:0000313" key="3">
    <source>
        <dbReference type="Proteomes" id="UP000752171"/>
    </source>
</evidence>
<feature type="compositionally biased region" description="Gly residues" evidence="1">
    <location>
        <begin position="39"/>
        <end position="52"/>
    </location>
</feature>
<gene>
    <name evidence="2" type="ORF">AMEX_G10079</name>
</gene>
<dbReference type="EMBL" id="JAICCE010000007">
    <property type="protein sequence ID" value="KAG9275550.1"/>
    <property type="molecule type" value="Genomic_DNA"/>
</dbReference>
<dbReference type="KEGG" id="amex:103027658"/>
<evidence type="ECO:0000313" key="2">
    <source>
        <dbReference type="EMBL" id="KAG9275550.1"/>
    </source>
</evidence>
<name>A0A8T2LVV3_ASTMX</name>
<reference evidence="2 3" key="1">
    <citation type="submission" date="2021-07" db="EMBL/GenBank/DDBJ databases">
        <authorList>
            <person name="Imarazene B."/>
            <person name="Zahm M."/>
            <person name="Klopp C."/>
            <person name="Cabau C."/>
            <person name="Beille S."/>
            <person name="Jouanno E."/>
            <person name="Castinel A."/>
            <person name="Lluch J."/>
            <person name="Gil L."/>
            <person name="Kuchtly C."/>
            <person name="Lopez Roques C."/>
            <person name="Donnadieu C."/>
            <person name="Parrinello H."/>
            <person name="Journot L."/>
            <person name="Du K."/>
            <person name="Schartl M."/>
            <person name="Retaux S."/>
            <person name="Guiguen Y."/>
        </authorList>
    </citation>
    <scope>NUCLEOTIDE SEQUENCE [LARGE SCALE GENOMIC DNA]</scope>
    <source>
        <strain evidence="2">Pach_M1</strain>
        <tissue evidence="2">Testis</tissue>
    </source>
</reference>
<dbReference type="OrthoDB" id="10517821at2759"/>
<organism evidence="2 3">
    <name type="scientific">Astyanax mexicanus</name>
    <name type="common">Blind cave fish</name>
    <name type="synonym">Astyanax fasciatus mexicanus</name>
    <dbReference type="NCBI Taxonomy" id="7994"/>
    <lineage>
        <taxon>Eukaryota</taxon>
        <taxon>Metazoa</taxon>
        <taxon>Chordata</taxon>
        <taxon>Craniata</taxon>
        <taxon>Vertebrata</taxon>
        <taxon>Euteleostomi</taxon>
        <taxon>Actinopterygii</taxon>
        <taxon>Neopterygii</taxon>
        <taxon>Teleostei</taxon>
        <taxon>Ostariophysi</taxon>
        <taxon>Characiformes</taxon>
        <taxon>Characoidei</taxon>
        <taxon>Acestrorhamphidae</taxon>
        <taxon>Acestrorhamphinae</taxon>
        <taxon>Astyanax</taxon>
    </lineage>
</organism>
<sequence>MNHFIDSAVDKAANVAKVKVKSMLGGGGGAAGDSKKQGKSGGGLGGLGGIGGLFPSASDGGKKETSKGGGLFDGLKTSPSEEPRYEPSGGASGGAENSDFSSAVDELAGL</sequence>
<accession>A0A8T2LVV3</accession>
<protein>
    <submittedName>
        <fullName evidence="2">Glycine-rich protein 5-like</fullName>
    </submittedName>
</protein>
<comment type="caution">
    <text evidence="2">The sequence shown here is derived from an EMBL/GenBank/DDBJ whole genome shotgun (WGS) entry which is preliminary data.</text>
</comment>